<reference evidence="2 3" key="1">
    <citation type="submission" date="2016-02" db="EMBL/GenBank/DDBJ databases">
        <title>Comparison of Clostridium stercorarium subspecies using comparative genomics and transcriptomics.</title>
        <authorList>
            <person name="Schellenberg J."/>
            <person name="Thallinger G."/>
            <person name="Levin D.B."/>
            <person name="Zhang X."/>
            <person name="Alvare G."/>
            <person name="Fristensky B."/>
            <person name="Sparling R."/>
        </authorList>
    </citation>
    <scope>NUCLEOTIDE SEQUENCE [LARGE SCALE GENOMIC DNA]</scope>
    <source>
        <strain evidence="2 3">DSM 2910</strain>
    </source>
</reference>
<evidence type="ECO:0000256" key="1">
    <source>
        <dbReference type="SAM" id="Phobius"/>
    </source>
</evidence>
<evidence type="ECO:0000313" key="2">
    <source>
        <dbReference type="EMBL" id="ANW99348.1"/>
    </source>
</evidence>
<dbReference type="Pfam" id="PF13469">
    <property type="entry name" value="Sulfotransfer_3"/>
    <property type="match status" value="1"/>
</dbReference>
<evidence type="ECO:0000313" key="3">
    <source>
        <dbReference type="Proteomes" id="UP000092971"/>
    </source>
</evidence>
<dbReference type="PANTHER" id="PTHR36451:SF1">
    <property type="entry name" value="OMEGA-HYDROXY-BETA-DIHYDROMENAQUINONE-9 SULFOTRANSFERASE STF3"/>
    <property type="match status" value="1"/>
</dbReference>
<keyword evidence="1" id="KW-1133">Transmembrane helix</keyword>
<name>A0A1B1YF07_THEST</name>
<organism evidence="2 3">
    <name type="scientific">Thermoclostridium stercorarium subsp. thermolacticum DSM 2910</name>
    <dbReference type="NCBI Taxonomy" id="1121336"/>
    <lineage>
        <taxon>Bacteria</taxon>
        <taxon>Bacillati</taxon>
        <taxon>Bacillota</taxon>
        <taxon>Clostridia</taxon>
        <taxon>Eubacteriales</taxon>
        <taxon>Oscillospiraceae</taxon>
        <taxon>Thermoclostridium</taxon>
    </lineage>
</organism>
<dbReference type="PANTHER" id="PTHR36451">
    <property type="entry name" value="PAPS-DEPENDENT SULFOTRANSFERASE STF3"/>
    <property type="match status" value="1"/>
</dbReference>
<dbReference type="InterPro" id="IPR052736">
    <property type="entry name" value="Stf3_sulfotransferase"/>
</dbReference>
<proteinExistence type="predicted"/>
<feature type="transmembrane region" description="Helical" evidence="1">
    <location>
        <begin position="37"/>
        <end position="56"/>
    </location>
</feature>
<dbReference type="Gene3D" id="3.40.50.300">
    <property type="entry name" value="P-loop containing nucleotide triphosphate hydrolases"/>
    <property type="match status" value="1"/>
</dbReference>
<accession>A0A1B1YF07</accession>
<dbReference type="Proteomes" id="UP000092971">
    <property type="component" value="Chromosome"/>
</dbReference>
<keyword evidence="1" id="KW-0472">Membrane</keyword>
<gene>
    <name evidence="2" type="ORF">CSTERTH_10045</name>
</gene>
<dbReference type="SUPFAM" id="SSF52540">
    <property type="entry name" value="P-loop containing nucleoside triphosphate hydrolases"/>
    <property type="match status" value="1"/>
</dbReference>
<dbReference type="EMBL" id="CP014672">
    <property type="protein sequence ID" value="ANW99348.1"/>
    <property type="molecule type" value="Genomic_DNA"/>
</dbReference>
<protein>
    <recommendedName>
        <fullName evidence="4">Sulfotransferase</fullName>
    </recommendedName>
</protein>
<dbReference type="RefSeq" id="WP_015359735.1">
    <property type="nucleotide sequence ID" value="NZ_CP014672.1"/>
</dbReference>
<sequence length="372" mass="44548">MGYIRDLSIQFLLGCTLTNWIKLLWQNRDKPIYWKSLPKFIYITVVIILLTPVRLIEKLLFDIKVKNTRIEKDPVFVLGHWRSGTTYLVNMLSQDEQFAVTNAIHCFAPNMFLTCYKALDWLLSRVLPKNRHMDNVPLDTVSSQEEEFAIANMSTLSNYHLCFFPRNHAKYQKYAYFRDMTEDEIREWKKKYLFLLKKVTYQQKGKRLLLKSPTNTSRVKELLELFPNAKFIHIYRNPYKVYVSTKRLYEKFFPVFELQKPIPDEEADEVQMDIYVNMYKKFFEERHLIPEGNLVEVRYEDVVKDPLGSIEMIYEKLGLEGFEKARPRIEKYIESQKGYRPNKYTLDPKIMQKVAQRYDFAFKEFGYPKTLS</sequence>
<evidence type="ECO:0008006" key="4">
    <source>
        <dbReference type="Google" id="ProtNLM"/>
    </source>
</evidence>
<dbReference type="OrthoDB" id="1767861at2"/>
<dbReference type="InterPro" id="IPR027417">
    <property type="entry name" value="P-loop_NTPase"/>
</dbReference>
<keyword evidence="1" id="KW-0812">Transmembrane</keyword>
<dbReference type="AlphaFoldDB" id="A0A1B1YF07"/>